<keyword evidence="3" id="KW-1185">Reference proteome</keyword>
<dbReference type="InParanoid" id="F4PB30"/>
<dbReference type="Gene3D" id="3.90.660.10">
    <property type="match status" value="1"/>
</dbReference>
<dbReference type="SUPFAM" id="SSF51905">
    <property type="entry name" value="FAD/NAD(P)-binding domain"/>
    <property type="match status" value="1"/>
</dbReference>
<gene>
    <name evidence="2" type="ORF">BATDEDRAFT_13753</name>
</gene>
<dbReference type="HOGENOM" id="CLU_067485_1_0_1"/>
<dbReference type="PANTHER" id="PTHR10742">
    <property type="entry name" value="FLAVIN MONOAMINE OXIDASE"/>
    <property type="match status" value="1"/>
</dbReference>
<organism evidence="2 3">
    <name type="scientific">Batrachochytrium dendrobatidis (strain JAM81 / FGSC 10211)</name>
    <name type="common">Frog chytrid fungus</name>
    <dbReference type="NCBI Taxonomy" id="684364"/>
    <lineage>
        <taxon>Eukaryota</taxon>
        <taxon>Fungi</taxon>
        <taxon>Fungi incertae sedis</taxon>
        <taxon>Chytridiomycota</taxon>
        <taxon>Chytridiomycota incertae sedis</taxon>
        <taxon>Chytridiomycetes</taxon>
        <taxon>Rhizophydiales</taxon>
        <taxon>Rhizophydiales incertae sedis</taxon>
        <taxon>Batrachochytrium</taxon>
    </lineage>
</organism>
<dbReference type="STRING" id="684364.F4PB30"/>
<dbReference type="OrthoDB" id="5046242at2759"/>
<dbReference type="Proteomes" id="UP000007241">
    <property type="component" value="Unassembled WGS sequence"/>
</dbReference>
<protein>
    <recommendedName>
        <fullName evidence="1">Amine oxidase domain-containing protein</fullName>
    </recommendedName>
</protein>
<evidence type="ECO:0000313" key="3">
    <source>
        <dbReference type="Proteomes" id="UP000007241"/>
    </source>
</evidence>
<dbReference type="AlphaFoldDB" id="F4PB30"/>
<dbReference type="Pfam" id="PF01593">
    <property type="entry name" value="Amino_oxidase"/>
    <property type="match status" value="1"/>
</dbReference>
<dbReference type="GO" id="GO:0016491">
    <property type="term" value="F:oxidoreductase activity"/>
    <property type="evidence" value="ECO:0007669"/>
    <property type="project" value="InterPro"/>
</dbReference>
<dbReference type="InterPro" id="IPR050281">
    <property type="entry name" value="Flavin_monoamine_oxidase"/>
</dbReference>
<accession>F4PB30</accession>
<dbReference type="EMBL" id="GL882891">
    <property type="protein sequence ID" value="EGF77782.1"/>
    <property type="molecule type" value="Genomic_DNA"/>
</dbReference>
<sequence>MALPLGVIKANTIQFEPPLPTWKQESIDALGMGILNKIILVFPNRFWDEHMDLFGALVDPSSPCFMFWNLYQTTKLPVLSAFVSGQAALDMAMHTDEELVNGAVKVLMRIFANVSPFPQPIEYFVTRWEDQPNIKGSYSFIGKNATNMDYDRLAETCFERMFWAGEATCKDYPATVPGTVP</sequence>
<dbReference type="RefSeq" id="XP_006681588.1">
    <property type="nucleotide sequence ID" value="XM_006681525.1"/>
</dbReference>
<dbReference type="OMA" id="RFTHIYL"/>
<evidence type="ECO:0000313" key="2">
    <source>
        <dbReference type="EMBL" id="EGF77782.1"/>
    </source>
</evidence>
<reference evidence="2 3" key="1">
    <citation type="submission" date="2009-12" db="EMBL/GenBank/DDBJ databases">
        <title>The draft genome of Batrachochytrium dendrobatidis.</title>
        <authorList>
            <consortium name="US DOE Joint Genome Institute (JGI-PGF)"/>
            <person name="Kuo A."/>
            <person name="Salamov A."/>
            <person name="Schmutz J."/>
            <person name="Lucas S."/>
            <person name="Pitluck S."/>
            <person name="Rosenblum E."/>
            <person name="Stajich J."/>
            <person name="Eisen M."/>
            <person name="Grigoriev I.V."/>
        </authorList>
    </citation>
    <scope>NUCLEOTIDE SEQUENCE [LARGE SCALE GENOMIC DNA]</scope>
    <source>
        <strain evidence="3">JAM81 / FGSC 10211</strain>
    </source>
</reference>
<dbReference type="PANTHER" id="PTHR10742:SF410">
    <property type="entry name" value="LYSINE-SPECIFIC HISTONE DEMETHYLASE 2"/>
    <property type="match status" value="1"/>
</dbReference>
<feature type="domain" description="Amine oxidase" evidence="1">
    <location>
        <begin position="1"/>
        <end position="180"/>
    </location>
</feature>
<proteinExistence type="predicted"/>
<dbReference type="InterPro" id="IPR002937">
    <property type="entry name" value="Amino_oxidase"/>
</dbReference>
<evidence type="ECO:0000259" key="1">
    <source>
        <dbReference type="Pfam" id="PF01593"/>
    </source>
</evidence>
<name>F4PB30_BATDJ</name>
<dbReference type="SUPFAM" id="SSF54373">
    <property type="entry name" value="FAD-linked reductases, C-terminal domain"/>
    <property type="match status" value="1"/>
</dbReference>
<dbReference type="GeneID" id="18236845"/>
<dbReference type="InterPro" id="IPR036188">
    <property type="entry name" value="FAD/NAD-bd_sf"/>
</dbReference>